<dbReference type="RefSeq" id="WP_263253799.1">
    <property type="nucleotide sequence ID" value="NZ_BAABLT010000006.1"/>
</dbReference>
<sequence length="964" mass="106807">MTDRPCLLRVALLDTSRAADLVATEDLDDDLVVSAVTLAADERLVHDRTSKQRSRDAFLRYVSRMGGRATPYGVFAGTAPARVGPRRRLVLAPHADHRVRVRIDAEVLEGVVAAALDELPPHRWPLRANPTIRRVAGQLRYAKAGDDSADVVTVRATPAIDAVLDLLGDGALPGPELVERLRERSPASSADALRGFVSTLVEREILWRAGDLLQPGEEPGELAVALLDRIGAADRAEALRTLRTDACGVHPLDVDLPERLDEAWRRAVLDLPALGEVRHHSRFHIDLEVRAPDAVVDRDTVRDLEQALHRLEGIFPRFDALRDFRAAFTRRYEDAEVPLLEALDLETGVLRAPRRRTSAVADRAGVRGPVPDSPAEVPAGVLRVFDEWLRTGRPVDIADFPSRGRTSARSACAVLLDDHEGRFHSVLTAGFRRSPAAMLARFAHGSPELADRIRAWLSTDDEPDAALRVELVHTPRTRDGNVLVRPKLVADSIALAGATGGTLGLDRLLVRVEGEEVRLRDRVTGRRVVVELNSAHYIRAVGVHPTYTFLGHLAGEGSAGWSWEGLSALAHLPRVHCGPVIVSPERWRLRCADLQRVLAHPDPERELRRLLDGIGDRRWVGFGHHDQLVPVDLTSSSSVRACVAHFARHDTDVVEMPQIASPAVAGPTGGHVAEVVFPLDRGRAAPDRRRPTRFDPHAGPRWLYAKYYTGCSTADLVITRLAHLARSLVSGGAVSDWFFVRYDEDGHHVRVRLLPTGPDRRTEVLAALDRFAAEVRAAGLVTRVATDDYVPETARYGGPDNLALAERLFTADSDVVAAELANRPDEQTRLFRAVADVVHWCGLLFGSVEQKQEFLRQCRDGLRLSFEPTGNRHGHYYRRHRSELDDHLAAVEHSAELDGRFAALAASLRRDLSPEFSEPVLGLVMHMHCNRLFAVDGRRMEYLAYELAARKVREHEARRERGTR</sequence>
<dbReference type="InterPro" id="IPR023809">
    <property type="entry name" value="Thiopep_bacteriocin_synth_dom"/>
</dbReference>
<evidence type="ECO:0000313" key="4">
    <source>
        <dbReference type="Proteomes" id="UP001597018"/>
    </source>
</evidence>
<dbReference type="EMBL" id="JBHTIW010000008">
    <property type="protein sequence ID" value="MFD0920679.1"/>
    <property type="molecule type" value="Genomic_DNA"/>
</dbReference>
<organism evidence="3 4">
    <name type="scientific">Saccharopolyspora rosea</name>
    <dbReference type="NCBI Taxonomy" id="524884"/>
    <lineage>
        <taxon>Bacteria</taxon>
        <taxon>Bacillati</taxon>
        <taxon>Actinomycetota</taxon>
        <taxon>Actinomycetes</taxon>
        <taxon>Pseudonocardiales</taxon>
        <taxon>Pseudonocardiaceae</taxon>
        <taxon>Saccharopolyspora</taxon>
    </lineage>
</organism>
<name>A0ABW3FQ39_9PSEU</name>
<gene>
    <name evidence="3" type="ORF">ACFQ16_13070</name>
</gene>
<keyword evidence="4" id="KW-1185">Reference proteome</keyword>
<feature type="domain" description="Lantibiotic dehydratase N-terminal" evidence="1">
    <location>
        <begin position="43"/>
        <end position="639"/>
    </location>
</feature>
<proteinExistence type="predicted"/>
<evidence type="ECO:0000259" key="1">
    <source>
        <dbReference type="Pfam" id="PF04738"/>
    </source>
</evidence>
<dbReference type="Pfam" id="PF04738">
    <property type="entry name" value="Lant_dehydr_N"/>
    <property type="match status" value="1"/>
</dbReference>
<dbReference type="Pfam" id="PF14028">
    <property type="entry name" value="Lant_dehydr_C"/>
    <property type="match status" value="1"/>
</dbReference>
<evidence type="ECO:0000313" key="3">
    <source>
        <dbReference type="EMBL" id="MFD0920679.1"/>
    </source>
</evidence>
<dbReference type="Proteomes" id="UP001597018">
    <property type="component" value="Unassembled WGS sequence"/>
</dbReference>
<evidence type="ECO:0000259" key="2">
    <source>
        <dbReference type="Pfam" id="PF14028"/>
    </source>
</evidence>
<accession>A0ABW3FQ39</accession>
<feature type="domain" description="Thiopeptide-type bacteriocin biosynthesis" evidence="2">
    <location>
        <begin position="702"/>
        <end position="950"/>
    </location>
</feature>
<reference evidence="4" key="1">
    <citation type="journal article" date="2019" name="Int. J. Syst. Evol. Microbiol.">
        <title>The Global Catalogue of Microorganisms (GCM) 10K type strain sequencing project: providing services to taxonomists for standard genome sequencing and annotation.</title>
        <authorList>
            <consortium name="The Broad Institute Genomics Platform"/>
            <consortium name="The Broad Institute Genome Sequencing Center for Infectious Disease"/>
            <person name="Wu L."/>
            <person name="Ma J."/>
        </authorList>
    </citation>
    <scope>NUCLEOTIDE SEQUENCE [LARGE SCALE GENOMIC DNA]</scope>
    <source>
        <strain evidence="4">CCUG 56401</strain>
    </source>
</reference>
<protein>
    <submittedName>
        <fullName evidence="3">Thiopeptide-type bacteriocin biosynthesis protein</fullName>
    </submittedName>
</protein>
<dbReference type="InterPro" id="IPR006827">
    <property type="entry name" value="Lant_deHydtase_N"/>
</dbReference>
<dbReference type="NCBIfam" id="TIGR03891">
    <property type="entry name" value="thiopep_ocin"/>
    <property type="match status" value="1"/>
</dbReference>
<comment type="caution">
    <text evidence="3">The sequence shown here is derived from an EMBL/GenBank/DDBJ whole genome shotgun (WGS) entry which is preliminary data.</text>
</comment>